<name>A0A8X6V7W9_TRICX</name>
<protein>
    <recommendedName>
        <fullName evidence="3">RNase H type-1 domain-containing protein</fullName>
    </recommendedName>
</protein>
<dbReference type="AlphaFoldDB" id="A0A8X6V7W9"/>
<gene>
    <name evidence="1" type="ORF">TNCV_3504941</name>
</gene>
<evidence type="ECO:0000313" key="1">
    <source>
        <dbReference type="EMBL" id="GFY02614.1"/>
    </source>
</evidence>
<sequence length="181" mass="20228">MFDPSSFVNPTPLAHADASRDVLPRGAPYLILQHGPTPTKWKSVLRRQFPNSSLCLPSSTFPTWNIKDFLLNRSFYKYLGINLGSHVGIPGNERADQKAKQEAESTQPEVPLTLRRAKNIISTHKNEEFSKAMGNSGYCGPNPEAPGESRHCCQLSPNYRHDILEVCLYWFGVAATTLRPC</sequence>
<reference evidence="1" key="1">
    <citation type="submission" date="2020-08" db="EMBL/GenBank/DDBJ databases">
        <title>Multicomponent nature underlies the extraordinary mechanical properties of spider dragline silk.</title>
        <authorList>
            <person name="Kono N."/>
            <person name="Nakamura H."/>
            <person name="Mori M."/>
            <person name="Yoshida Y."/>
            <person name="Ohtoshi R."/>
            <person name="Malay A.D."/>
            <person name="Moran D.A.P."/>
            <person name="Tomita M."/>
            <person name="Numata K."/>
            <person name="Arakawa K."/>
        </authorList>
    </citation>
    <scope>NUCLEOTIDE SEQUENCE</scope>
</reference>
<evidence type="ECO:0008006" key="3">
    <source>
        <dbReference type="Google" id="ProtNLM"/>
    </source>
</evidence>
<evidence type="ECO:0000313" key="2">
    <source>
        <dbReference type="Proteomes" id="UP000887159"/>
    </source>
</evidence>
<organism evidence="1 2">
    <name type="scientific">Trichonephila clavipes</name>
    <name type="common">Golden silk orbweaver</name>
    <name type="synonym">Nephila clavipes</name>
    <dbReference type="NCBI Taxonomy" id="2585209"/>
    <lineage>
        <taxon>Eukaryota</taxon>
        <taxon>Metazoa</taxon>
        <taxon>Ecdysozoa</taxon>
        <taxon>Arthropoda</taxon>
        <taxon>Chelicerata</taxon>
        <taxon>Arachnida</taxon>
        <taxon>Araneae</taxon>
        <taxon>Araneomorphae</taxon>
        <taxon>Entelegynae</taxon>
        <taxon>Araneoidea</taxon>
        <taxon>Nephilidae</taxon>
        <taxon>Trichonephila</taxon>
    </lineage>
</organism>
<accession>A0A8X6V7W9</accession>
<dbReference type="Proteomes" id="UP000887159">
    <property type="component" value="Unassembled WGS sequence"/>
</dbReference>
<dbReference type="EMBL" id="BMAU01021233">
    <property type="protein sequence ID" value="GFY02614.1"/>
    <property type="molecule type" value="Genomic_DNA"/>
</dbReference>
<keyword evidence="2" id="KW-1185">Reference proteome</keyword>
<comment type="caution">
    <text evidence="1">The sequence shown here is derived from an EMBL/GenBank/DDBJ whole genome shotgun (WGS) entry which is preliminary data.</text>
</comment>
<proteinExistence type="predicted"/>